<sequence>MEDSPPLPFPHGTSHHPPRPYDPQPPFSHPVFPRRDRECTDNSSSHRDSSMATTSGRSSGVRCGVWTGVVVALVFYLFASITSIFGVYATENLRLGPYSSILINPNHFVVESVKVEELEQKNDLMLYSFHKPPPLGSVINWIDSHKITFPASTHKEWIFYLNEGSRINISYSVNSQRSSSLVLVIAEGNEGLDAWLDNPSDPNTALSWSIIHGNGTFQYGMPKSSSYFIAVGNLNYEVVEATDKLFIDVGCARQVELKIGIKSLRYNTTEAYHQCNLAEGECTVNLFFLSDNAALLTSPGQVSGMSHGEWSVKIVYGPRWSVYLVGIGVVASIVLLINHILKSFQSTNQQNRIGPAGLTGSERTPLLVQKDDNFSSEGSSYASDSDDEEYLGQVQDGDTQNGKPVRDDEYNSDVRRLCAICFDAPRDCFFIPCGHCMACFGCATRYLYQPQ</sequence>
<keyword evidence="5" id="KW-0472">Membrane</keyword>
<dbReference type="AlphaFoldDB" id="A0A2Z7BFB4"/>
<feature type="domain" description="E3 ubiquitin-protein ligase APD1-4 N-terminal" evidence="6">
    <location>
        <begin position="124"/>
        <end position="192"/>
    </location>
</feature>
<evidence type="ECO:0000256" key="2">
    <source>
        <dbReference type="ARBA" id="ARBA00022771"/>
    </source>
</evidence>
<dbReference type="Pfam" id="PF16040">
    <property type="entry name" value="APD1-4_N"/>
    <property type="match status" value="1"/>
</dbReference>
<dbReference type="OrthoDB" id="3045089at2759"/>
<evidence type="ECO:0000313" key="9">
    <source>
        <dbReference type="Proteomes" id="UP000250235"/>
    </source>
</evidence>
<dbReference type="InterPro" id="IPR013083">
    <property type="entry name" value="Znf_RING/FYVE/PHD"/>
</dbReference>
<evidence type="ECO:0000256" key="1">
    <source>
        <dbReference type="ARBA" id="ARBA00022723"/>
    </source>
</evidence>
<evidence type="ECO:0000256" key="3">
    <source>
        <dbReference type="ARBA" id="ARBA00022833"/>
    </source>
</evidence>
<reference evidence="8 9" key="1">
    <citation type="journal article" date="2015" name="Proc. Natl. Acad. Sci. U.S.A.">
        <title>The resurrection genome of Boea hygrometrica: A blueprint for survival of dehydration.</title>
        <authorList>
            <person name="Xiao L."/>
            <person name="Yang G."/>
            <person name="Zhang L."/>
            <person name="Yang X."/>
            <person name="Zhao S."/>
            <person name="Ji Z."/>
            <person name="Zhou Q."/>
            <person name="Hu M."/>
            <person name="Wang Y."/>
            <person name="Chen M."/>
            <person name="Xu Y."/>
            <person name="Jin H."/>
            <person name="Xiao X."/>
            <person name="Hu G."/>
            <person name="Bao F."/>
            <person name="Hu Y."/>
            <person name="Wan P."/>
            <person name="Li L."/>
            <person name="Deng X."/>
            <person name="Kuang T."/>
            <person name="Xiang C."/>
            <person name="Zhu J.K."/>
            <person name="Oliver M.J."/>
            <person name="He Y."/>
        </authorList>
    </citation>
    <scope>NUCLEOTIDE SEQUENCE [LARGE SCALE GENOMIC DNA]</scope>
    <source>
        <strain evidence="9">cv. XS01</strain>
    </source>
</reference>
<feature type="domain" description="E3 ubiquitin-protein ligase APD1-4 middle" evidence="7">
    <location>
        <begin position="217"/>
        <end position="336"/>
    </location>
</feature>
<keyword evidence="5" id="KW-1133">Transmembrane helix</keyword>
<evidence type="ECO:0000259" key="6">
    <source>
        <dbReference type="Pfam" id="PF16040"/>
    </source>
</evidence>
<dbReference type="PANTHER" id="PTHR46858:SF5">
    <property type="entry name" value="E3 UBIQUITIN-PROTEIN LIGASE APD1-RELATED"/>
    <property type="match status" value="1"/>
</dbReference>
<dbReference type="PANTHER" id="PTHR46858">
    <property type="entry name" value="OS05G0521000 PROTEIN"/>
    <property type="match status" value="1"/>
</dbReference>
<feature type="region of interest" description="Disordered" evidence="4">
    <location>
        <begin position="371"/>
        <end position="408"/>
    </location>
</feature>
<dbReference type="GO" id="GO:0005768">
    <property type="term" value="C:endosome"/>
    <property type="evidence" value="ECO:0007669"/>
    <property type="project" value="TreeGrafter"/>
</dbReference>
<feature type="transmembrane region" description="Helical" evidence="5">
    <location>
        <begin position="320"/>
        <end position="341"/>
    </location>
</feature>
<dbReference type="GO" id="GO:0016567">
    <property type="term" value="P:protein ubiquitination"/>
    <property type="evidence" value="ECO:0007669"/>
    <property type="project" value="TreeGrafter"/>
</dbReference>
<protein>
    <recommendedName>
        <fullName evidence="10">RING/U-box superfamily protein</fullName>
    </recommendedName>
</protein>
<dbReference type="InterPro" id="IPR032008">
    <property type="entry name" value="APD1-4_N"/>
</dbReference>
<dbReference type="GO" id="GO:0009705">
    <property type="term" value="C:plant-type vacuole membrane"/>
    <property type="evidence" value="ECO:0007669"/>
    <property type="project" value="TreeGrafter"/>
</dbReference>
<organism evidence="8 9">
    <name type="scientific">Dorcoceras hygrometricum</name>
    <dbReference type="NCBI Taxonomy" id="472368"/>
    <lineage>
        <taxon>Eukaryota</taxon>
        <taxon>Viridiplantae</taxon>
        <taxon>Streptophyta</taxon>
        <taxon>Embryophyta</taxon>
        <taxon>Tracheophyta</taxon>
        <taxon>Spermatophyta</taxon>
        <taxon>Magnoliopsida</taxon>
        <taxon>eudicotyledons</taxon>
        <taxon>Gunneridae</taxon>
        <taxon>Pentapetalae</taxon>
        <taxon>asterids</taxon>
        <taxon>lamiids</taxon>
        <taxon>Lamiales</taxon>
        <taxon>Gesneriaceae</taxon>
        <taxon>Didymocarpoideae</taxon>
        <taxon>Trichosporeae</taxon>
        <taxon>Loxocarpinae</taxon>
        <taxon>Dorcoceras</taxon>
    </lineage>
</organism>
<dbReference type="Pfam" id="PF16041">
    <property type="entry name" value="APD1-4_M"/>
    <property type="match status" value="1"/>
</dbReference>
<dbReference type="EMBL" id="KV006334">
    <property type="protein sequence ID" value="KZV33123.1"/>
    <property type="molecule type" value="Genomic_DNA"/>
</dbReference>
<dbReference type="GO" id="GO:0008270">
    <property type="term" value="F:zinc ion binding"/>
    <property type="evidence" value="ECO:0007669"/>
    <property type="project" value="UniProtKB-KW"/>
</dbReference>
<evidence type="ECO:0000313" key="8">
    <source>
        <dbReference type="EMBL" id="KZV33123.1"/>
    </source>
</evidence>
<dbReference type="Pfam" id="PF13920">
    <property type="entry name" value="zf-C3HC4_3"/>
    <property type="match status" value="1"/>
</dbReference>
<feature type="compositionally biased region" description="Basic and acidic residues" evidence="4">
    <location>
        <begin position="33"/>
        <end position="49"/>
    </location>
</feature>
<dbReference type="Proteomes" id="UP000250235">
    <property type="component" value="Unassembled WGS sequence"/>
</dbReference>
<evidence type="ECO:0000259" key="7">
    <source>
        <dbReference type="Pfam" id="PF16041"/>
    </source>
</evidence>
<keyword evidence="2" id="KW-0863">Zinc-finger</keyword>
<accession>A0A2Z7BFB4</accession>
<keyword evidence="5" id="KW-0812">Transmembrane</keyword>
<keyword evidence="9" id="KW-1185">Reference proteome</keyword>
<feature type="transmembrane region" description="Helical" evidence="5">
    <location>
        <begin position="65"/>
        <end position="89"/>
    </location>
</feature>
<feature type="region of interest" description="Disordered" evidence="4">
    <location>
        <begin position="1"/>
        <end position="60"/>
    </location>
</feature>
<evidence type="ECO:0000256" key="4">
    <source>
        <dbReference type="SAM" id="MobiDB-lite"/>
    </source>
</evidence>
<keyword evidence="1" id="KW-0479">Metal-binding</keyword>
<dbReference type="GO" id="GO:0061630">
    <property type="term" value="F:ubiquitin protein ligase activity"/>
    <property type="evidence" value="ECO:0007669"/>
    <property type="project" value="TreeGrafter"/>
</dbReference>
<proteinExistence type="predicted"/>
<evidence type="ECO:0000256" key="5">
    <source>
        <dbReference type="SAM" id="Phobius"/>
    </source>
</evidence>
<evidence type="ECO:0008006" key="10">
    <source>
        <dbReference type="Google" id="ProtNLM"/>
    </source>
</evidence>
<dbReference type="InterPro" id="IPR032010">
    <property type="entry name" value="APD1-4_M"/>
</dbReference>
<dbReference type="Gene3D" id="3.30.40.10">
    <property type="entry name" value="Zinc/RING finger domain, C3HC4 (zinc finger)"/>
    <property type="match status" value="1"/>
</dbReference>
<keyword evidence="3" id="KW-0862">Zinc</keyword>
<gene>
    <name evidence="8" type="ORF">F511_03389</name>
</gene>
<name>A0A2Z7BFB4_9LAMI</name>